<organism evidence="1">
    <name type="scientific">Panicum hallii</name>
    <dbReference type="NCBI Taxonomy" id="206008"/>
    <lineage>
        <taxon>Eukaryota</taxon>
        <taxon>Viridiplantae</taxon>
        <taxon>Streptophyta</taxon>
        <taxon>Embryophyta</taxon>
        <taxon>Tracheophyta</taxon>
        <taxon>Spermatophyta</taxon>
        <taxon>Magnoliopsida</taxon>
        <taxon>Liliopsida</taxon>
        <taxon>Poales</taxon>
        <taxon>Poaceae</taxon>
        <taxon>PACMAD clade</taxon>
        <taxon>Panicoideae</taxon>
        <taxon>Panicodae</taxon>
        <taxon>Paniceae</taxon>
        <taxon>Panicinae</taxon>
        <taxon>Panicum</taxon>
        <taxon>Panicum sect. Panicum</taxon>
    </lineage>
</organism>
<dbReference type="AlphaFoldDB" id="A0A2T8IAH4"/>
<proteinExistence type="predicted"/>
<dbReference type="Gramene" id="PVH34638">
    <property type="protein sequence ID" value="PVH34638"/>
    <property type="gene ID" value="PAHAL_8G263400"/>
</dbReference>
<dbReference type="Proteomes" id="UP000243499">
    <property type="component" value="Chromosome 8"/>
</dbReference>
<protein>
    <submittedName>
        <fullName evidence="1">Uncharacterized protein</fullName>
    </submittedName>
</protein>
<gene>
    <name evidence="1" type="ORF">PAHAL_8G263400</name>
</gene>
<reference evidence="1" key="1">
    <citation type="submission" date="2018-04" db="EMBL/GenBank/DDBJ databases">
        <title>WGS assembly of Panicum hallii.</title>
        <authorList>
            <person name="Lovell J."/>
            <person name="Jenkins J."/>
            <person name="Lowry D."/>
            <person name="Mamidi S."/>
            <person name="Sreedasyam A."/>
            <person name="Weng X."/>
            <person name="Barry K."/>
            <person name="Bonette J."/>
            <person name="Campitelli B."/>
            <person name="Daum C."/>
            <person name="Gordon S."/>
            <person name="Gould B."/>
            <person name="Lipzen A."/>
            <person name="Macqueen A."/>
            <person name="Palacio-Mejia J."/>
            <person name="Plott C."/>
            <person name="Shakirov E."/>
            <person name="Shu S."/>
            <person name="Yoshinaga Y."/>
            <person name="Zane M."/>
            <person name="Rokhsar D."/>
            <person name="Grimwood J."/>
            <person name="Schmutz J."/>
            <person name="Juenger T."/>
        </authorList>
    </citation>
    <scope>NUCLEOTIDE SEQUENCE [LARGE SCALE GENOMIC DNA]</scope>
    <source>
        <strain evidence="1">FIL2</strain>
    </source>
</reference>
<name>A0A2T8IAH4_9POAL</name>
<accession>A0A2T8IAH4</accession>
<sequence length="148" mass="16077">MASGEAAQPPANRRYPCIHASAATLHRFHFPAAAFPSKRALSLPRRDAAAAAPAVAQVFGSPVARSGEAPWRLWRWRGPGRQPISVTLLLRLLQSESGSARSPAAHRLVSPATRSSVLTDRSTFCQKWKAHDDSWLESIGPSSILKFT</sequence>
<dbReference type="EMBL" id="CM008053">
    <property type="protein sequence ID" value="PVH34638.1"/>
    <property type="molecule type" value="Genomic_DNA"/>
</dbReference>
<evidence type="ECO:0000313" key="1">
    <source>
        <dbReference type="EMBL" id="PVH34638.1"/>
    </source>
</evidence>